<dbReference type="InterPro" id="IPR003100">
    <property type="entry name" value="PAZ_dom"/>
</dbReference>
<keyword evidence="5" id="KW-0943">RNA-mediated gene silencing</keyword>
<accession>A0A3R7Q8V8</accession>
<dbReference type="Gene3D" id="2.170.260.10">
    <property type="entry name" value="paz domain"/>
    <property type="match status" value="1"/>
</dbReference>
<dbReference type="SMART" id="SM00949">
    <property type="entry name" value="PAZ"/>
    <property type="match status" value="1"/>
</dbReference>
<sequence length="301" mass="34624">MDSQGLQIMNIKLRQWLEHLGLQLIGRNHFNPKAAARDERYKISIWPGYSTSVRQHEQALLLNVDVVHKFLRTETAYDIMRKCGRNVKTEAPKYLLGTVVMTTYNEKTYRVDDIDWDCNPSSCFPYKGGECTYLDYYEKNYQVKIRDQKQPMLVSKPKKRDLRRGAGNIYLVPELCIMTGLTDDMRGDFNMMKDLAQYMRMAPDKRVQALVRFNRDLASNEKHTFPSISLLHSPLSSFPPSLYLCLSLSLPLPLSLSFNLLFLSSFGGSLPTGSTFLPLRPRDFSLPLPNRKINSLDPESL</sequence>
<evidence type="ECO:0000259" key="7">
    <source>
        <dbReference type="PROSITE" id="PS50821"/>
    </source>
</evidence>
<gene>
    <name evidence="8" type="ORF">C7M84_010132</name>
</gene>
<keyword evidence="9" id="KW-1185">Reference proteome</keyword>
<evidence type="ECO:0000313" key="9">
    <source>
        <dbReference type="Proteomes" id="UP000283509"/>
    </source>
</evidence>
<dbReference type="GO" id="GO:0003723">
    <property type="term" value="F:RNA binding"/>
    <property type="evidence" value="ECO:0007669"/>
    <property type="project" value="UniProtKB-KW"/>
</dbReference>
<dbReference type="PANTHER" id="PTHR22891">
    <property type="entry name" value="EUKARYOTIC TRANSLATION INITIATION FACTOR 2C"/>
    <property type="match status" value="1"/>
</dbReference>
<dbReference type="CDD" id="cd02845">
    <property type="entry name" value="PAZ_piwi_like"/>
    <property type="match status" value="1"/>
</dbReference>
<name>A0A3R7Q8V8_PENVA</name>
<dbReference type="SUPFAM" id="SSF101690">
    <property type="entry name" value="PAZ domain"/>
    <property type="match status" value="1"/>
</dbReference>
<evidence type="ECO:0000256" key="3">
    <source>
        <dbReference type="ARBA" id="ARBA00022490"/>
    </source>
</evidence>
<keyword evidence="4" id="KW-0694">RNA-binding</keyword>
<evidence type="ECO:0000256" key="2">
    <source>
        <dbReference type="ARBA" id="ARBA00022473"/>
    </source>
</evidence>
<organism evidence="8 9">
    <name type="scientific">Penaeus vannamei</name>
    <name type="common">Whiteleg shrimp</name>
    <name type="synonym">Litopenaeus vannamei</name>
    <dbReference type="NCBI Taxonomy" id="6689"/>
    <lineage>
        <taxon>Eukaryota</taxon>
        <taxon>Metazoa</taxon>
        <taxon>Ecdysozoa</taxon>
        <taxon>Arthropoda</taxon>
        <taxon>Crustacea</taxon>
        <taxon>Multicrustacea</taxon>
        <taxon>Malacostraca</taxon>
        <taxon>Eumalacostraca</taxon>
        <taxon>Eucarida</taxon>
        <taxon>Decapoda</taxon>
        <taxon>Dendrobranchiata</taxon>
        <taxon>Penaeoidea</taxon>
        <taxon>Penaeidae</taxon>
        <taxon>Penaeus</taxon>
    </lineage>
</organism>
<evidence type="ECO:0000256" key="6">
    <source>
        <dbReference type="ARBA" id="ARBA00038291"/>
    </source>
</evidence>
<keyword evidence="3" id="KW-0963">Cytoplasm</keyword>
<dbReference type="Pfam" id="PF08699">
    <property type="entry name" value="ArgoL1"/>
    <property type="match status" value="1"/>
</dbReference>
<reference evidence="8 9" key="1">
    <citation type="submission" date="2018-04" db="EMBL/GenBank/DDBJ databases">
        <authorList>
            <person name="Zhang X."/>
            <person name="Yuan J."/>
            <person name="Li F."/>
            <person name="Xiang J."/>
        </authorList>
    </citation>
    <scope>NUCLEOTIDE SEQUENCE [LARGE SCALE GENOMIC DNA]</scope>
    <source>
        <tissue evidence="8">Muscle</tissue>
    </source>
</reference>
<dbReference type="InterPro" id="IPR014811">
    <property type="entry name" value="ArgoL1"/>
</dbReference>
<dbReference type="STRING" id="6689.A0A3R7Q8V8"/>
<protein>
    <submittedName>
        <fullName evidence="8">Piwi protein</fullName>
    </submittedName>
</protein>
<evidence type="ECO:0000256" key="4">
    <source>
        <dbReference type="ARBA" id="ARBA00022884"/>
    </source>
</evidence>
<dbReference type="GO" id="GO:0034587">
    <property type="term" value="P:piRNA processing"/>
    <property type="evidence" value="ECO:0007669"/>
    <property type="project" value="UniProtKB-ARBA"/>
</dbReference>
<evidence type="ECO:0000256" key="5">
    <source>
        <dbReference type="ARBA" id="ARBA00023158"/>
    </source>
</evidence>
<comment type="subcellular location">
    <subcellularLocation>
        <location evidence="1">Cytoplasm</location>
    </subcellularLocation>
</comment>
<keyword evidence="2" id="KW-0217">Developmental protein</keyword>
<dbReference type="GO" id="GO:0005737">
    <property type="term" value="C:cytoplasm"/>
    <property type="evidence" value="ECO:0007669"/>
    <property type="project" value="UniProtKB-SubCell"/>
</dbReference>
<proteinExistence type="inferred from homology"/>
<comment type="caution">
    <text evidence="8">The sequence shown here is derived from an EMBL/GenBank/DDBJ whole genome shotgun (WGS) entry which is preliminary data.</text>
</comment>
<dbReference type="OrthoDB" id="445936at2759"/>
<dbReference type="Proteomes" id="UP000283509">
    <property type="component" value="Unassembled WGS sequence"/>
</dbReference>
<dbReference type="Pfam" id="PF02170">
    <property type="entry name" value="PAZ"/>
    <property type="match status" value="1"/>
</dbReference>
<dbReference type="AlphaFoldDB" id="A0A3R7Q8V8"/>
<dbReference type="InterPro" id="IPR036085">
    <property type="entry name" value="PAZ_dom_sf"/>
</dbReference>
<evidence type="ECO:0000256" key="1">
    <source>
        <dbReference type="ARBA" id="ARBA00004496"/>
    </source>
</evidence>
<dbReference type="EMBL" id="QCYY01002281">
    <property type="protein sequence ID" value="ROT71554.1"/>
    <property type="molecule type" value="Genomic_DNA"/>
</dbReference>
<reference evidence="8 9" key="2">
    <citation type="submission" date="2019-01" db="EMBL/GenBank/DDBJ databases">
        <title>The decoding of complex shrimp genome reveals the adaptation for benthos swimmer, frequently molting mechanism and breeding impact on genome.</title>
        <authorList>
            <person name="Sun Y."/>
            <person name="Gao Y."/>
            <person name="Yu Y."/>
        </authorList>
    </citation>
    <scope>NUCLEOTIDE SEQUENCE [LARGE SCALE GENOMIC DNA]</scope>
    <source>
        <tissue evidence="8">Muscle</tissue>
    </source>
</reference>
<evidence type="ECO:0000313" key="8">
    <source>
        <dbReference type="EMBL" id="ROT71554.1"/>
    </source>
</evidence>
<dbReference type="PROSITE" id="PS50821">
    <property type="entry name" value="PAZ"/>
    <property type="match status" value="1"/>
</dbReference>
<feature type="domain" description="PAZ" evidence="7">
    <location>
        <begin position="75"/>
        <end position="180"/>
    </location>
</feature>
<dbReference type="FunFam" id="2.170.260.10:FF:000003">
    <property type="entry name" value="Piwi-like RNA-mediated gene silencing 2"/>
    <property type="match status" value="1"/>
</dbReference>
<comment type="similarity">
    <text evidence="6">Belongs to the argonaute family. Piwi subfamily.</text>
</comment>